<dbReference type="OrthoDB" id="1708389at2759"/>
<keyword evidence="4" id="KW-1185">Reference proteome</keyword>
<organism evidence="3 4">
    <name type="scientific">Didymella glomerata</name>
    <dbReference type="NCBI Taxonomy" id="749621"/>
    <lineage>
        <taxon>Eukaryota</taxon>
        <taxon>Fungi</taxon>
        <taxon>Dikarya</taxon>
        <taxon>Ascomycota</taxon>
        <taxon>Pezizomycotina</taxon>
        <taxon>Dothideomycetes</taxon>
        <taxon>Pleosporomycetidae</taxon>
        <taxon>Pleosporales</taxon>
        <taxon>Pleosporineae</taxon>
        <taxon>Didymellaceae</taxon>
        <taxon>Didymella</taxon>
    </lineage>
</organism>
<dbReference type="EMBL" id="JAPEUV010000036">
    <property type="protein sequence ID" value="KAJ4337699.1"/>
    <property type="molecule type" value="Genomic_DNA"/>
</dbReference>
<keyword evidence="2" id="KW-1133">Transmembrane helix</keyword>
<dbReference type="PANTHER" id="PTHR37402:SF1">
    <property type="entry name" value="GRAM DOMAIN-CONTAINING PROTEIN 4"/>
    <property type="match status" value="1"/>
</dbReference>
<evidence type="ECO:0000256" key="1">
    <source>
        <dbReference type="SAM" id="MobiDB-lite"/>
    </source>
</evidence>
<dbReference type="InterPro" id="IPR037847">
    <property type="entry name" value="GRAMDC4"/>
</dbReference>
<evidence type="ECO:0000256" key="2">
    <source>
        <dbReference type="SAM" id="Phobius"/>
    </source>
</evidence>
<keyword evidence="2" id="KW-0812">Transmembrane</keyword>
<evidence type="ECO:0000313" key="3">
    <source>
        <dbReference type="EMBL" id="KAJ4337699.1"/>
    </source>
</evidence>
<sequence>MQARQEFVLVDEFDVGLDRAKITKSAQIQLPESHNTHNTDQSANIDADPDSPRSSTYNVKESIKLKKHKAGVKIRKTLHIGRASDDFDLTTTAIAGGNEEPSGSRYATDPPEPDKATFKDFVHNPVDTVKAKVSEHSNQQVAGQITAKEVPHGDEVDLLHASEAVEDAKTDAQRLLAIQDLSKLMKERQATYARWTLDRHVTKVRLLPREQIRLKPRSDFEKYNPQEGLVIDWQAYGQHLLMYYAQQYGGQYIGYGSDPPAPSKQTIMPNIERLLIASSPLQEFIMTSRRIYRWEHPPTTSKYLAIYSVLWYFNMLLPGCLAAFVYLVIERRTHGNTIEDLREDIKHREDQRTTALSLTELVVKEGDENWSDHLLEGLGPWLMVQLADVANFFESMRNFYEWRVPHRTSRTLVVLGLGTLATALIPTWLLVKTITFSMGLTYFALYPIAVNFPEYRLLVSPTRQLLWNIPTHAEWAIQYIQAEGTRLAQTSKPVAPALATLSPTFDPAHDYNSYTAHQDKTTGRLIISAGGVRFVSNMGHNVLWSLRYEELEKFEKQDRIVQKNIPSKLQRDSGQDLKIGSRDGREFMLKQVDKRDEAFSQIVGFSNITWQVVW</sequence>
<proteinExistence type="predicted"/>
<accession>A0A9W8X1P1</accession>
<reference evidence="3" key="1">
    <citation type="submission" date="2022-10" db="EMBL/GenBank/DDBJ databases">
        <title>Tapping the CABI collections for fungal endophytes: first genome assemblies for Collariella, Neodidymelliopsis, Ascochyta clinopodiicola, Didymella pomorum, Didymosphaeria variabile, Neocosmospora piperis and Neocucurbitaria cava.</title>
        <authorList>
            <person name="Hill R."/>
        </authorList>
    </citation>
    <scope>NUCLEOTIDE SEQUENCE</scope>
    <source>
        <strain evidence="3">IMI 360193</strain>
    </source>
</reference>
<dbReference type="GO" id="GO:0006915">
    <property type="term" value="P:apoptotic process"/>
    <property type="evidence" value="ECO:0007669"/>
    <property type="project" value="InterPro"/>
</dbReference>
<protein>
    <submittedName>
        <fullName evidence="3">Uncharacterized protein</fullName>
    </submittedName>
</protein>
<name>A0A9W8X1P1_9PLEO</name>
<keyword evidence="2" id="KW-0472">Membrane</keyword>
<feature type="transmembrane region" description="Helical" evidence="2">
    <location>
        <begin position="309"/>
        <end position="329"/>
    </location>
</feature>
<dbReference type="Proteomes" id="UP001140562">
    <property type="component" value="Unassembled WGS sequence"/>
</dbReference>
<evidence type="ECO:0000313" key="4">
    <source>
        <dbReference type="Proteomes" id="UP001140562"/>
    </source>
</evidence>
<dbReference type="AlphaFoldDB" id="A0A9W8X1P1"/>
<feature type="compositionally biased region" description="Polar residues" evidence="1">
    <location>
        <begin position="26"/>
        <end position="44"/>
    </location>
</feature>
<feature type="transmembrane region" description="Helical" evidence="2">
    <location>
        <begin position="412"/>
        <end position="431"/>
    </location>
</feature>
<feature type="region of interest" description="Disordered" evidence="1">
    <location>
        <begin position="93"/>
        <end position="114"/>
    </location>
</feature>
<dbReference type="PANTHER" id="PTHR37402">
    <property type="entry name" value="GRAM DOMAIN-CONTAINING PROTEIN 4"/>
    <property type="match status" value="1"/>
</dbReference>
<comment type="caution">
    <text evidence="3">The sequence shown here is derived from an EMBL/GenBank/DDBJ whole genome shotgun (WGS) entry which is preliminary data.</text>
</comment>
<gene>
    <name evidence="3" type="ORF">N0V87_004447</name>
</gene>
<feature type="region of interest" description="Disordered" evidence="1">
    <location>
        <begin position="26"/>
        <end position="57"/>
    </location>
</feature>